<sequence length="349" mass="38726">MQPSEFTGNLGPWARQLDWHVYWAGKPVGEIGELRGPPPSVQMGQQRDPHPWKGGHGYICQWIFLVCRQVAALWMHNLLRAGRTTQQVFHAHGPDVSKPYSLSDNTVRRRADLWAFLVALLVHVWFDGDALGYYGSNEPWDHHGVDEEIAEALLEIRDYYNDSEAVVEGDSHPLVTAEGTRLLLQLSVCLVQQRPAQFGHTEELALSRLFLHLCVSSDGTLKPVSAATSDMAALQFCFRAVLHEHLLGEENGVFFTLSLGTTVEAISAEVKKYVHHDSHSASAYLQSLHCYGTVLAQEDGGAMAFHWSKDLSKISFGLVEMAVDQLQALMHGAQKQAAKLLAELRLVGA</sequence>
<dbReference type="Proteomes" id="UP000306050">
    <property type="component" value="Chromosome SGRAM_19"/>
</dbReference>
<dbReference type="EMBL" id="SRRM01000011">
    <property type="protein sequence ID" value="TKY87889.1"/>
    <property type="molecule type" value="Genomic_DNA"/>
</dbReference>
<reference evidence="1 3" key="1">
    <citation type="submission" date="2019-05" db="EMBL/GenBank/DDBJ databases">
        <title>Sporisorium graminicola CBS 10092 draft sequencing and annotation.</title>
        <authorList>
            <person name="Solano-Gonzalez S."/>
            <person name="Caddick M.X."/>
            <person name="Darby A."/>
        </authorList>
    </citation>
    <scope>NUCLEOTIDE SEQUENCE [LARGE SCALE GENOMIC DNA]</scope>
    <source>
        <strain evidence="1 3">CBS 10092</strain>
    </source>
</reference>
<gene>
    <name evidence="1" type="ORF">EX895_002985</name>
    <name evidence="2" type="ORF">EX895_002990</name>
</gene>
<dbReference type="OrthoDB" id="2556378at2759"/>
<name>A0A4V6EU30_9BASI</name>
<dbReference type="RefSeq" id="XP_029739874.1">
    <property type="nucleotide sequence ID" value="XM_029883583.1"/>
</dbReference>
<proteinExistence type="predicted"/>
<evidence type="ECO:0000313" key="3">
    <source>
        <dbReference type="Proteomes" id="UP000306050"/>
    </source>
</evidence>
<evidence type="ECO:0000313" key="1">
    <source>
        <dbReference type="EMBL" id="TKY87889.1"/>
    </source>
</evidence>
<accession>A0A4V6EU30</accession>
<evidence type="ECO:0000313" key="2">
    <source>
        <dbReference type="EMBL" id="TKY87894.1"/>
    </source>
</evidence>
<dbReference type="AlphaFoldDB" id="A0A4V6EU30"/>
<protein>
    <submittedName>
        <fullName evidence="1">Uncharacterized protein</fullName>
    </submittedName>
</protein>
<organism evidence="1 3">
    <name type="scientific">Sporisorium graminicola</name>
    <dbReference type="NCBI Taxonomy" id="280036"/>
    <lineage>
        <taxon>Eukaryota</taxon>
        <taxon>Fungi</taxon>
        <taxon>Dikarya</taxon>
        <taxon>Basidiomycota</taxon>
        <taxon>Ustilaginomycotina</taxon>
        <taxon>Ustilaginomycetes</taxon>
        <taxon>Ustilaginales</taxon>
        <taxon>Ustilaginaceae</taxon>
        <taxon>Sporisorium</taxon>
    </lineage>
</organism>
<keyword evidence="3" id="KW-1185">Reference proteome</keyword>
<dbReference type="KEGG" id="sgra:EX895_002985"/>
<comment type="caution">
    <text evidence="1">The sequence shown here is derived from an EMBL/GenBank/DDBJ whole genome shotgun (WGS) entry which is preliminary data.</text>
</comment>
<dbReference type="EMBL" id="SRRM01000011">
    <property type="protein sequence ID" value="TKY87894.1"/>
    <property type="molecule type" value="Genomic_DNA"/>
</dbReference>
<dbReference type="GeneID" id="40725880"/>